<proteinExistence type="predicted"/>
<name>A0A3G4VBI7_9VIBR</name>
<dbReference type="AlphaFoldDB" id="A0A3G4VBI7"/>
<evidence type="ECO:0000313" key="2">
    <source>
        <dbReference type="EMBL" id="AYV20531.1"/>
    </source>
</evidence>
<dbReference type="RefSeq" id="WP_124940072.1">
    <property type="nucleotide sequence ID" value="NZ_CP033577.1"/>
</dbReference>
<dbReference type="EMBL" id="CP033577">
    <property type="protein sequence ID" value="AYV20531.1"/>
    <property type="molecule type" value="Genomic_DNA"/>
</dbReference>
<sequence>MTEWNKKVVDFKSNAMSLLSYTLPIKVISGFMLTAIGSASVLGLLSEFAVYKYAISSGFRVPVEGIPYLKPTVTLLSLIAILVAFVGFVATYSFAKFSAVFISAPDKFISLILSHFNIKPSSLSKSILFRDMRESSTLKAVFISGFSSFLVTYLVFSSLANDFLGNGLVSTNITLSQVTFFDNPIFDMVVLFSLVFVIYFSAFRPAWIKYTAFTSALLSIVLVLVFMFNTRMYGEFLNITGFGGGRPVILFNDNDEIEASGKMLIQSNDYYIIVDDKYDVTEYPVNGVSKVRYKQEKYIWF</sequence>
<evidence type="ECO:0000313" key="3">
    <source>
        <dbReference type="Proteomes" id="UP000279760"/>
    </source>
</evidence>
<feature type="transmembrane region" description="Helical" evidence="1">
    <location>
        <begin position="72"/>
        <end position="91"/>
    </location>
</feature>
<dbReference type="Proteomes" id="UP000279760">
    <property type="component" value="Chromosome 1"/>
</dbReference>
<keyword evidence="1" id="KW-1133">Transmembrane helix</keyword>
<organism evidence="2 3">
    <name type="scientific">Vibrio mediterranei</name>
    <dbReference type="NCBI Taxonomy" id="689"/>
    <lineage>
        <taxon>Bacteria</taxon>
        <taxon>Pseudomonadati</taxon>
        <taxon>Pseudomonadota</taxon>
        <taxon>Gammaproteobacteria</taxon>
        <taxon>Vibrionales</taxon>
        <taxon>Vibrionaceae</taxon>
        <taxon>Vibrio</taxon>
    </lineage>
</organism>
<keyword evidence="1" id="KW-0812">Transmembrane</keyword>
<evidence type="ECO:0000256" key="1">
    <source>
        <dbReference type="SAM" id="Phobius"/>
    </source>
</evidence>
<feature type="transmembrane region" description="Helical" evidence="1">
    <location>
        <begin position="137"/>
        <end position="156"/>
    </location>
</feature>
<reference evidence="2 3" key="1">
    <citation type="submission" date="2018-11" db="EMBL/GenBank/DDBJ databases">
        <title>Complete Genome Sequence of Vbrio mediterranei 117-T6: a Potential Pathogen Bacteria Isolated from the Conchocelis of Pyropia.</title>
        <authorList>
            <person name="Liu Q."/>
        </authorList>
    </citation>
    <scope>NUCLEOTIDE SEQUENCE [LARGE SCALE GENOMIC DNA]</scope>
    <source>
        <strain evidence="2 3">117-T6</strain>
    </source>
</reference>
<feature type="transmembrane region" description="Helical" evidence="1">
    <location>
        <begin position="27"/>
        <end position="51"/>
    </location>
</feature>
<protein>
    <submittedName>
        <fullName evidence="2">Uncharacterized protein</fullName>
    </submittedName>
</protein>
<feature type="transmembrane region" description="Helical" evidence="1">
    <location>
        <begin position="210"/>
        <end position="228"/>
    </location>
</feature>
<accession>A0A3G4VBI7</accession>
<gene>
    <name evidence="2" type="ORF">ECB94_04080</name>
</gene>
<feature type="transmembrane region" description="Helical" evidence="1">
    <location>
        <begin position="185"/>
        <end position="203"/>
    </location>
</feature>
<keyword evidence="1" id="KW-0472">Membrane</keyword>